<accession>A0AB34IP81</accession>
<feature type="compositionally biased region" description="Polar residues" evidence="1">
    <location>
        <begin position="1"/>
        <end position="17"/>
    </location>
</feature>
<feature type="compositionally biased region" description="Acidic residues" evidence="1">
    <location>
        <begin position="440"/>
        <end position="460"/>
    </location>
</feature>
<feature type="region of interest" description="Disordered" evidence="1">
    <location>
        <begin position="232"/>
        <end position="259"/>
    </location>
</feature>
<feature type="region of interest" description="Disordered" evidence="1">
    <location>
        <begin position="1589"/>
        <end position="1665"/>
    </location>
</feature>
<feature type="compositionally biased region" description="Basic residues" evidence="1">
    <location>
        <begin position="536"/>
        <end position="547"/>
    </location>
</feature>
<gene>
    <name evidence="2" type="ORF">AB1Y20_011328</name>
</gene>
<evidence type="ECO:0000313" key="2">
    <source>
        <dbReference type="EMBL" id="KAL1503274.1"/>
    </source>
</evidence>
<reference evidence="2 3" key="1">
    <citation type="journal article" date="2024" name="Science">
        <title>Giant polyketide synthase enzymes in the biosynthesis of giant marine polyether toxins.</title>
        <authorList>
            <person name="Fallon T.R."/>
            <person name="Shende V.V."/>
            <person name="Wierzbicki I.H."/>
            <person name="Pendleton A.L."/>
            <person name="Watervoot N.F."/>
            <person name="Auber R.P."/>
            <person name="Gonzalez D.J."/>
            <person name="Wisecaver J.H."/>
            <person name="Moore B.S."/>
        </authorList>
    </citation>
    <scope>NUCLEOTIDE SEQUENCE [LARGE SCALE GENOMIC DNA]</scope>
    <source>
        <strain evidence="2 3">12B1</strain>
    </source>
</reference>
<dbReference type="Proteomes" id="UP001515480">
    <property type="component" value="Unassembled WGS sequence"/>
</dbReference>
<feature type="region of interest" description="Disordered" evidence="1">
    <location>
        <begin position="439"/>
        <end position="627"/>
    </location>
</feature>
<evidence type="ECO:0008006" key="4">
    <source>
        <dbReference type="Google" id="ProtNLM"/>
    </source>
</evidence>
<feature type="compositionally biased region" description="Basic and acidic residues" evidence="1">
    <location>
        <begin position="1686"/>
        <end position="1697"/>
    </location>
</feature>
<feature type="compositionally biased region" description="Low complexity" evidence="1">
    <location>
        <begin position="1510"/>
        <end position="1521"/>
    </location>
</feature>
<feature type="region of interest" description="Disordered" evidence="1">
    <location>
        <begin position="1679"/>
        <end position="1704"/>
    </location>
</feature>
<feature type="region of interest" description="Disordered" evidence="1">
    <location>
        <begin position="1749"/>
        <end position="1824"/>
    </location>
</feature>
<comment type="caution">
    <text evidence="2">The sequence shown here is derived from an EMBL/GenBank/DDBJ whole genome shotgun (WGS) entry which is preliminary data.</text>
</comment>
<dbReference type="EMBL" id="JBGBPQ010000022">
    <property type="protein sequence ID" value="KAL1503274.1"/>
    <property type="molecule type" value="Genomic_DNA"/>
</dbReference>
<proteinExistence type="predicted"/>
<feature type="compositionally biased region" description="Low complexity" evidence="1">
    <location>
        <begin position="242"/>
        <end position="253"/>
    </location>
</feature>
<feature type="compositionally biased region" description="Basic and acidic residues" evidence="1">
    <location>
        <begin position="461"/>
        <end position="472"/>
    </location>
</feature>
<feature type="compositionally biased region" description="Polar residues" evidence="1">
    <location>
        <begin position="1492"/>
        <end position="1509"/>
    </location>
</feature>
<evidence type="ECO:0000313" key="3">
    <source>
        <dbReference type="Proteomes" id="UP001515480"/>
    </source>
</evidence>
<sequence>MAEAESSAQDEAPTQTGAAARVGGENEKAAAEGVNIDELRERFIGPKALAAGAAEIVWYTDEMLVAREALRSEESVQAAMQYAWDTLTTHTGEGGGLISRADYTTMCRKIYLVIKAREYEADFDPMDCLEYVAADWFEDSKGKTHLDRAAFFSCLFELADVNTRGISAQEYAQWIVDLVDEIMPGEDDEPDYFGYRDDLEHLKKIEAYSMVKKEFQQQRDHWMEFFNRMIPDGPPRRRARSEPAPASAAAPCADAEEASHAALDRMRKAATRLSKLSDLRPVRRPRATADPTAPPPPPTLDTAVQAGGSSWVKPEPREPPPPPAAAPVLGRVSMVVRPSAAEACLPVIGGRRHNRLSAPSRLLGVASEAAPAAGPVMVEKLDWECGVIEDVEAAAEEAQVEAAASQQVEEAVVLEEAVAPSVLEEKSEKEQALLEWLEAGSEDDSDEEEDLEDEEVELTEGEVREDLPEEPKPQLTVQVPDDEPKRVSRKKRKPPPAKVAKERKQAVAASRGRSLPVKQRVEPQEGCGDEIQSAARLRKAPAGRRRPSPPGTKPSAPEKKTSALGKTPRSSGRAPQEKGRPSEARDVKAKVPGGREGRQEQTRATSPSDRRSLSRQSNKRRSPRGPAKLWALEEEADAPPPYSRVVGFALAWPSPLVPGLGQLMTRETVSPSYPVRSAIAQKLAEWRAGNEAALQEKVAQLTGASASDVHVFLSAPDAGSVPVGTECGMLVSFLVDMRTEGEEEARSDEAEQRAREACAHALSSLRLLAFDAEAAVGAFGGAGRAMSLPKVRRVGAAEARALRRADASDPTREALAASLLEELEWPRRTQTRWIPAKWLKALRAISAVHAFGAAAKGWGEEGGAIPLLHAPPQPQAEPGPPRWVLVVELPPALRSDRGARLPLAWDSGETAASILAKIELSLGRSVGGYQLYLKDVPLTAEVTMEAAGLTSGAHLELRPRAERGARAVCVSIPAATARPAPGSVLVDVLPGDSVAQVCVRVERLVAPWKAELTIDGDQTLDLARPANDLQLDSNSIISAVLKPREAPALVLHVSVPALPVLKTLKVPLLEMDSLATLYSKLATLLAIDAETLKISIPGVTLEALKKYGVAKALEASRTEKGCIALVSIAGEPPRDYLRVEVHLPSGFHDSIGGESIALAMQPRETTASLRARIGQICGRDMSGFVLARGTIRLADGELSAQLPHYSEAAVVHLSLKSARTAITLQVPDTLRERFGDWIALEVGAGETRRSLRQKIADLLDLPSREVHFLSHGAVWTAERGTLDDLKDGDELELRLGGEPQSDETDPPCARGDLDGPSCGHAHIHGRSDSARFLMRDAHGVDVEFHVRRGDQLSVLLSQLRETMDIRPTKMGLLTDTGDFFNVGSHFATPGDLTWDALLQDVASVKAGASGSAVAVTSGQLFAAILLVVLKDPSTPSTRTRVMQRCGPRGYRKWVEFIGVESWPWGVAATPLGGSPPPKSAVSSLDGGWHTTPGPTDSGSAPCSSARSNVSPRSKLSPLRSSARGSPLARFQDGLGRWGQEDERLTACASHVECFSPSAASSYERGREPTVLPPGARFSAGAGSATIDHASLSGGRVSPTLGTPGQSAQILSFSPTNLEKEPSPRKLAGERSPSTTPHRSPGASRDLSPSRLATSEPRQQEQAPSVHVCAYNGVEGVHTSESRAVARSKESKLRRQARESVAAEDWRRPSPLVDVQHHDLHDDLKDVLQSHCGPRRQPFDLDINQLFPGLPASPPKSAPSIGHQDGGVVESSAEVRLPRSLKKRTPQNALKSIHHSALPEIPSVDPRHQAHPAQRSLDKQSAKTADLHVSRSLPSMPTRDDLDEIPAKRGLPPVDLVLQMNAGTTQVVDSPFRETYVGRRASVPRKVPLSGAWRPSPNSKRFLPVCLPTNPSGEPSRSTLYASDRSLSAPIRKFSLREGKGNFTLSEFEESERTKDDDLSGRCYRPPSIANARDSLLLHVAADRMHNGRPQY</sequence>
<feature type="compositionally biased region" description="Basic and acidic residues" evidence="1">
    <location>
        <begin position="1617"/>
        <end position="1628"/>
    </location>
</feature>
<feature type="compositionally biased region" description="Basic and acidic residues" evidence="1">
    <location>
        <begin position="575"/>
        <end position="601"/>
    </location>
</feature>
<feature type="compositionally biased region" description="Polar residues" evidence="1">
    <location>
        <begin position="1599"/>
        <end position="1616"/>
    </location>
</feature>
<name>A0AB34IP81_PRYPA</name>
<feature type="region of interest" description="Disordered" evidence="1">
    <location>
        <begin position="1294"/>
        <end position="1313"/>
    </location>
</feature>
<feature type="region of interest" description="Disordered" evidence="1">
    <location>
        <begin position="271"/>
        <end position="326"/>
    </location>
</feature>
<organism evidence="2 3">
    <name type="scientific">Prymnesium parvum</name>
    <name type="common">Toxic golden alga</name>
    <dbReference type="NCBI Taxonomy" id="97485"/>
    <lineage>
        <taxon>Eukaryota</taxon>
        <taxon>Haptista</taxon>
        <taxon>Haptophyta</taxon>
        <taxon>Prymnesiophyceae</taxon>
        <taxon>Prymnesiales</taxon>
        <taxon>Prymnesiaceae</taxon>
        <taxon>Prymnesium</taxon>
    </lineage>
</organism>
<feature type="region of interest" description="Disordered" evidence="1">
    <location>
        <begin position="1473"/>
        <end position="1527"/>
    </location>
</feature>
<feature type="region of interest" description="Disordered" evidence="1">
    <location>
        <begin position="1"/>
        <end position="27"/>
    </location>
</feature>
<protein>
    <recommendedName>
        <fullName evidence="4">Ubiquitin-like domain-containing protein</fullName>
    </recommendedName>
</protein>
<keyword evidence="3" id="KW-1185">Reference proteome</keyword>
<feature type="compositionally biased region" description="Polar residues" evidence="1">
    <location>
        <begin position="1650"/>
        <end position="1662"/>
    </location>
</feature>
<evidence type="ECO:0000256" key="1">
    <source>
        <dbReference type="SAM" id="MobiDB-lite"/>
    </source>
</evidence>
<feature type="compositionally biased region" description="Basic and acidic residues" evidence="1">
    <location>
        <begin position="1815"/>
        <end position="1824"/>
    </location>
</feature>